<keyword evidence="1" id="KW-0812">Transmembrane</keyword>
<reference evidence="2 3" key="1">
    <citation type="submission" date="2014-01" db="EMBL/GenBank/DDBJ databases">
        <authorList>
            <person name="Zelazny A."/>
            <person name="Olivier K."/>
            <person name="Sampaio E.P."/>
            <person name="Holland S.M."/>
            <person name="Tallon L.J."/>
            <person name="Sadzewicz L.K."/>
            <person name="Sengamalay N."/>
            <person name="Fraser C.M."/>
            <person name="Hine E."/>
            <person name="Shefchek K.A."/>
            <person name="Das S.P."/>
            <person name="Shallom S.J."/>
            <person name="Agrawal S."/>
            <person name="Tettelin H."/>
        </authorList>
    </citation>
    <scope>NUCLEOTIDE SEQUENCE [LARGE SCALE GENOMIC DNA]</scope>
    <source>
        <strain evidence="2 3">MAB_030201_1075</strain>
    </source>
</reference>
<comment type="caution">
    <text evidence="2">The sequence shown here is derived from an EMBL/GenBank/DDBJ whole genome shotgun (WGS) entry which is preliminary data.</text>
</comment>
<feature type="transmembrane region" description="Helical" evidence="1">
    <location>
        <begin position="21"/>
        <end position="44"/>
    </location>
</feature>
<keyword evidence="1" id="KW-0472">Membrane</keyword>
<organism evidence="2 3">
    <name type="scientific">Mycobacteroides abscessus MAB_030201_1075</name>
    <dbReference type="NCBI Taxonomy" id="1335410"/>
    <lineage>
        <taxon>Bacteria</taxon>
        <taxon>Bacillati</taxon>
        <taxon>Actinomycetota</taxon>
        <taxon>Actinomycetes</taxon>
        <taxon>Mycobacteriales</taxon>
        <taxon>Mycobacteriaceae</taxon>
        <taxon>Mycobacteroides</taxon>
        <taxon>Mycobacteroides abscessus</taxon>
    </lineage>
</organism>
<name>A0A829PQ42_9MYCO</name>
<evidence type="ECO:0000256" key="1">
    <source>
        <dbReference type="SAM" id="Phobius"/>
    </source>
</evidence>
<protein>
    <recommendedName>
        <fullName evidence="4">DUF4352 domain-containing protein</fullName>
    </recommendedName>
</protein>
<dbReference type="EMBL" id="JAOX01000001">
    <property type="protein sequence ID" value="ETZ89344.1"/>
    <property type="molecule type" value="Genomic_DNA"/>
</dbReference>
<evidence type="ECO:0008006" key="4">
    <source>
        <dbReference type="Google" id="ProtNLM"/>
    </source>
</evidence>
<evidence type="ECO:0000313" key="3">
    <source>
        <dbReference type="Proteomes" id="UP000019854"/>
    </source>
</evidence>
<sequence length="186" mass="20496">MTVLEEGARHRQAGPRLWSRLWFKNLVAALVVVVAFTGLAVVSFRGPWRTYQDSIRPAHVVQAGQSATIYGQTWQLGQIRHLGKLPRGWNSAIPKGTQLAVVTIERSGTPQPDMYCQALLTDGVRNWKGDQIEYSVPLPDDTSNSCVKPGSLQFTFLVPEDSHPTAVDVIEAYGTAILIRFEIPGA</sequence>
<dbReference type="AlphaFoldDB" id="A0A829PQ42"/>
<proteinExistence type="predicted"/>
<gene>
    <name evidence="2" type="ORF">L829_2920</name>
</gene>
<evidence type="ECO:0000313" key="2">
    <source>
        <dbReference type="EMBL" id="ETZ89344.1"/>
    </source>
</evidence>
<keyword evidence="1" id="KW-1133">Transmembrane helix</keyword>
<accession>A0A829PQ42</accession>
<dbReference type="Proteomes" id="UP000019854">
    <property type="component" value="Unassembled WGS sequence"/>
</dbReference>